<dbReference type="InterPro" id="IPR050796">
    <property type="entry name" value="SCF_F-box_component"/>
</dbReference>
<dbReference type="EMBL" id="JRKL02004851">
    <property type="protein sequence ID" value="KAF3951642.1"/>
    <property type="molecule type" value="Genomic_DNA"/>
</dbReference>
<dbReference type="Pfam" id="PF07734">
    <property type="entry name" value="FBA_1"/>
    <property type="match status" value="1"/>
</dbReference>
<accession>A0A8J4VBC0</accession>
<dbReference type="NCBIfam" id="TIGR01640">
    <property type="entry name" value="F_box_assoc_1"/>
    <property type="match status" value="1"/>
</dbReference>
<evidence type="ECO:0000259" key="1">
    <source>
        <dbReference type="PROSITE" id="PS50181"/>
    </source>
</evidence>
<sequence>MSDNLPKFSKSLFTQQEEEKSTWDSLPPEILLDIIIRLPIKSIITCTSVCKTWKSLIQNPSFISDHLRHSTTKYDHPLLLFRLCSKKVVLGIGGPVWFKDEKEFYALHWDNQNFNEYNRFDDFPFHAQCRRGIFRVVGTCNGLVCLVDDFGCYSHNFILWNPCLRKFVQLPKPNIKFRKHLTYIPSFGFGFDTKTNDYKVVRIMTFRDRDNLGVGESPLKVEVGVEIYSLATGEWKTLTAVPPTATELYGHPHASISGALHWVAFRRIKDDKFLEFVSVLNLEDEVFREIALPKLGINGNRLPTFISAYGNSLALFQKVSMDPLSIWLMEEYGNASSWTKIVTFVDQGPRRNKPQVKGFRKSGEAILLMTNGKLVSRGLETQEIKDLGMAGSYNTFVDSYIESLVLLDKANHAVTY</sequence>
<reference evidence="2" key="1">
    <citation type="submission" date="2020-03" db="EMBL/GenBank/DDBJ databases">
        <title>Castanea mollissima Vanexum genome sequencing.</title>
        <authorList>
            <person name="Staton M."/>
        </authorList>
    </citation>
    <scope>NUCLEOTIDE SEQUENCE</scope>
    <source>
        <tissue evidence="2">Leaf</tissue>
    </source>
</reference>
<dbReference type="OrthoDB" id="5314306at2759"/>
<dbReference type="InterPro" id="IPR036047">
    <property type="entry name" value="F-box-like_dom_sf"/>
</dbReference>
<dbReference type="PROSITE" id="PS50181">
    <property type="entry name" value="FBOX"/>
    <property type="match status" value="1"/>
</dbReference>
<comment type="caution">
    <text evidence="2">The sequence shown here is derived from an EMBL/GenBank/DDBJ whole genome shotgun (WGS) entry which is preliminary data.</text>
</comment>
<dbReference type="InterPro" id="IPR017451">
    <property type="entry name" value="F-box-assoc_interact_dom"/>
</dbReference>
<dbReference type="CDD" id="cd22157">
    <property type="entry name" value="F-box_AtFBW1-like"/>
    <property type="match status" value="1"/>
</dbReference>
<dbReference type="PANTHER" id="PTHR31672:SF10">
    <property type="entry name" value="F-BOX DOMAIN-CONTAINING PROTEIN"/>
    <property type="match status" value="1"/>
</dbReference>
<evidence type="ECO:0000313" key="2">
    <source>
        <dbReference type="EMBL" id="KAF3951642.1"/>
    </source>
</evidence>
<organism evidence="2 3">
    <name type="scientific">Castanea mollissima</name>
    <name type="common">Chinese chestnut</name>
    <dbReference type="NCBI Taxonomy" id="60419"/>
    <lineage>
        <taxon>Eukaryota</taxon>
        <taxon>Viridiplantae</taxon>
        <taxon>Streptophyta</taxon>
        <taxon>Embryophyta</taxon>
        <taxon>Tracheophyta</taxon>
        <taxon>Spermatophyta</taxon>
        <taxon>Magnoliopsida</taxon>
        <taxon>eudicotyledons</taxon>
        <taxon>Gunneridae</taxon>
        <taxon>Pentapetalae</taxon>
        <taxon>rosids</taxon>
        <taxon>fabids</taxon>
        <taxon>Fagales</taxon>
        <taxon>Fagaceae</taxon>
        <taxon>Castanea</taxon>
    </lineage>
</organism>
<dbReference type="AlphaFoldDB" id="A0A8J4VBC0"/>
<dbReference type="SMART" id="SM00256">
    <property type="entry name" value="FBOX"/>
    <property type="match status" value="1"/>
</dbReference>
<evidence type="ECO:0000313" key="3">
    <source>
        <dbReference type="Proteomes" id="UP000737018"/>
    </source>
</evidence>
<dbReference type="InterPro" id="IPR001810">
    <property type="entry name" value="F-box_dom"/>
</dbReference>
<dbReference type="InterPro" id="IPR006527">
    <property type="entry name" value="F-box-assoc_dom_typ1"/>
</dbReference>
<dbReference type="Proteomes" id="UP000737018">
    <property type="component" value="Unassembled WGS sequence"/>
</dbReference>
<proteinExistence type="predicted"/>
<dbReference type="Pfam" id="PF00646">
    <property type="entry name" value="F-box"/>
    <property type="match status" value="1"/>
</dbReference>
<dbReference type="Gene3D" id="1.20.1280.50">
    <property type="match status" value="1"/>
</dbReference>
<protein>
    <recommendedName>
        <fullName evidence="1">F-box domain-containing protein</fullName>
    </recommendedName>
</protein>
<feature type="domain" description="F-box" evidence="1">
    <location>
        <begin position="20"/>
        <end position="66"/>
    </location>
</feature>
<dbReference type="SUPFAM" id="SSF81383">
    <property type="entry name" value="F-box domain"/>
    <property type="match status" value="1"/>
</dbReference>
<keyword evidence="3" id="KW-1185">Reference proteome</keyword>
<dbReference type="PANTHER" id="PTHR31672">
    <property type="entry name" value="BNACNNG10540D PROTEIN"/>
    <property type="match status" value="1"/>
</dbReference>
<name>A0A8J4VBC0_9ROSI</name>
<gene>
    <name evidence="2" type="ORF">CMV_022732</name>
</gene>